<gene>
    <name evidence="1" type="ORF">GDO81_021045</name>
</gene>
<dbReference type="AlphaFoldDB" id="A0AAV6YVY2"/>
<dbReference type="EMBL" id="WNYA01015066">
    <property type="protein sequence ID" value="KAG8539339.1"/>
    <property type="molecule type" value="Genomic_DNA"/>
</dbReference>
<evidence type="ECO:0000313" key="1">
    <source>
        <dbReference type="EMBL" id="KAG8539339.1"/>
    </source>
</evidence>
<comment type="caution">
    <text evidence="1">The sequence shown here is derived from an EMBL/GenBank/DDBJ whole genome shotgun (WGS) entry which is preliminary data.</text>
</comment>
<organism evidence="1 2">
    <name type="scientific">Engystomops pustulosus</name>
    <name type="common">Tungara frog</name>
    <name type="synonym">Physalaemus pustulosus</name>
    <dbReference type="NCBI Taxonomy" id="76066"/>
    <lineage>
        <taxon>Eukaryota</taxon>
        <taxon>Metazoa</taxon>
        <taxon>Chordata</taxon>
        <taxon>Craniata</taxon>
        <taxon>Vertebrata</taxon>
        <taxon>Euteleostomi</taxon>
        <taxon>Amphibia</taxon>
        <taxon>Batrachia</taxon>
        <taxon>Anura</taxon>
        <taxon>Neobatrachia</taxon>
        <taxon>Hyloidea</taxon>
        <taxon>Leptodactylidae</taxon>
        <taxon>Leiuperinae</taxon>
        <taxon>Engystomops</taxon>
    </lineage>
</organism>
<reference evidence="1" key="1">
    <citation type="thesis" date="2020" institute="ProQuest LLC" country="789 East Eisenhower Parkway, Ann Arbor, MI, USA">
        <title>Comparative Genomics and Chromosome Evolution.</title>
        <authorList>
            <person name="Mudd A.B."/>
        </authorList>
    </citation>
    <scope>NUCLEOTIDE SEQUENCE</scope>
    <source>
        <strain evidence="1">237g6f4</strain>
        <tissue evidence="1">Blood</tissue>
    </source>
</reference>
<accession>A0AAV6YVY2</accession>
<sequence length="112" mass="12954">MGITYWVSHNGHHIMGTEFSRNNCNFHLGLHCTSYLETTCMFKMLISKIVLHYTTYNTLLNSSRGVHCTIRVTFRGFLCFIPLGISKCFLTHVKDFCQIWLLKGKHPSFPPL</sequence>
<protein>
    <submittedName>
        <fullName evidence="1">Uncharacterized protein</fullName>
    </submittedName>
</protein>
<name>A0AAV6YVY2_ENGPU</name>
<keyword evidence="2" id="KW-1185">Reference proteome</keyword>
<evidence type="ECO:0000313" key="2">
    <source>
        <dbReference type="Proteomes" id="UP000824782"/>
    </source>
</evidence>
<dbReference type="Proteomes" id="UP000824782">
    <property type="component" value="Unassembled WGS sequence"/>
</dbReference>
<proteinExistence type="predicted"/>